<accession>A0A194XE26</accession>
<dbReference type="GeneID" id="28816655"/>
<evidence type="ECO:0000313" key="2">
    <source>
        <dbReference type="EMBL" id="KUJ18007.1"/>
    </source>
</evidence>
<dbReference type="KEGG" id="psco:LY89DRAFT_35229"/>
<evidence type="ECO:0008006" key="4">
    <source>
        <dbReference type="Google" id="ProtNLM"/>
    </source>
</evidence>
<reference evidence="2 3" key="1">
    <citation type="submission" date="2015-10" db="EMBL/GenBank/DDBJ databases">
        <title>Full genome of DAOMC 229536 Phialocephala scopiformis, a fungal endophyte of spruce producing the potent anti-insectan compound rugulosin.</title>
        <authorList>
            <consortium name="DOE Joint Genome Institute"/>
            <person name="Walker A.K."/>
            <person name="Frasz S.L."/>
            <person name="Seifert K.A."/>
            <person name="Miller J.D."/>
            <person name="Mondo S.J."/>
            <person name="Labutti K."/>
            <person name="Lipzen A."/>
            <person name="Dockter R."/>
            <person name="Kennedy M."/>
            <person name="Grigoriev I.V."/>
            <person name="Spatafora J.W."/>
        </authorList>
    </citation>
    <scope>NUCLEOTIDE SEQUENCE [LARGE SCALE GENOMIC DNA]</scope>
    <source>
        <strain evidence="2 3">CBS 120377</strain>
    </source>
</reference>
<organism evidence="2 3">
    <name type="scientific">Mollisia scopiformis</name>
    <name type="common">Conifer needle endophyte fungus</name>
    <name type="synonym">Phialocephala scopiformis</name>
    <dbReference type="NCBI Taxonomy" id="149040"/>
    <lineage>
        <taxon>Eukaryota</taxon>
        <taxon>Fungi</taxon>
        <taxon>Dikarya</taxon>
        <taxon>Ascomycota</taxon>
        <taxon>Pezizomycotina</taxon>
        <taxon>Leotiomycetes</taxon>
        <taxon>Helotiales</taxon>
        <taxon>Mollisiaceae</taxon>
        <taxon>Mollisia</taxon>
    </lineage>
</organism>
<dbReference type="InParanoid" id="A0A194XE26"/>
<gene>
    <name evidence="2" type="ORF">LY89DRAFT_35229</name>
</gene>
<dbReference type="EMBL" id="KQ947413">
    <property type="protein sequence ID" value="KUJ18007.1"/>
    <property type="molecule type" value="Genomic_DNA"/>
</dbReference>
<feature type="signal peptide" evidence="1">
    <location>
        <begin position="1"/>
        <end position="22"/>
    </location>
</feature>
<dbReference type="Proteomes" id="UP000070700">
    <property type="component" value="Unassembled WGS sequence"/>
</dbReference>
<feature type="chain" id="PRO_5008268168" description="Secreted protein" evidence="1">
    <location>
        <begin position="23"/>
        <end position="93"/>
    </location>
</feature>
<dbReference type="RefSeq" id="XP_018072362.1">
    <property type="nucleotide sequence ID" value="XM_018206929.1"/>
</dbReference>
<dbReference type="AlphaFoldDB" id="A0A194XE26"/>
<protein>
    <recommendedName>
        <fullName evidence="4">Secreted protein</fullName>
    </recommendedName>
</protein>
<proteinExistence type="predicted"/>
<keyword evidence="3" id="KW-1185">Reference proteome</keyword>
<sequence length="93" mass="10488">MFTVTTAALLCSMLLRERAWEADNIVLFPFPMCVAVTPVHQHICSLPLSARVRRDLNSSIGESSLCERGKRTGMYGSYQWSSWAFRTFEGAAR</sequence>
<keyword evidence="1" id="KW-0732">Signal</keyword>
<evidence type="ECO:0000313" key="3">
    <source>
        <dbReference type="Proteomes" id="UP000070700"/>
    </source>
</evidence>
<name>A0A194XE26_MOLSC</name>
<evidence type="ECO:0000256" key="1">
    <source>
        <dbReference type="SAM" id="SignalP"/>
    </source>
</evidence>